<keyword evidence="2" id="KW-1185">Reference proteome</keyword>
<evidence type="ECO:0000313" key="2">
    <source>
        <dbReference type="Proteomes" id="UP001239169"/>
    </source>
</evidence>
<reference evidence="1 2" key="1">
    <citation type="submission" date="2023-04" db="EMBL/GenBank/DDBJ databases">
        <title>Bacteria Genome Submission.</title>
        <authorList>
            <person name="Isaac P."/>
        </authorList>
    </citation>
    <scope>NUCLEOTIDE SEQUENCE [LARGE SCALE GENOMIC DNA]</scope>
    <source>
        <strain evidence="1 2">SampleS7P1</strain>
    </source>
</reference>
<dbReference type="Proteomes" id="UP001239169">
    <property type="component" value="Chromosome"/>
</dbReference>
<name>A0ABY8R1I7_PARBF</name>
<sequence length="46" mass="5073">MNTSLDEGSEFIVKLPFKNGNSKDKLSAPCVISGFDPMSIEFSDIY</sequence>
<proteinExistence type="predicted"/>
<evidence type="ECO:0000313" key="1">
    <source>
        <dbReference type="EMBL" id="WGX75389.1"/>
    </source>
</evidence>
<protein>
    <submittedName>
        <fullName evidence="1">Uncharacterized protein</fullName>
    </submittedName>
</protein>
<organism evidence="1 2">
    <name type="scientific">Paraclostridium bifermentans</name>
    <name type="common">Clostridium bifermentans</name>
    <dbReference type="NCBI Taxonomy" id="1490"/>
    <lineage>
        <taxon>Bacteria</taxon>
        <taxon>Bacillati</taxon>
        <taxon>Bacillota</taxon>
        <taxon>Clostridia</taxon>
        <taxon>Peptostreptococcales</taxon>
        <taxon>Peptostreptococcaceae</taxon>
        <taxon>Paraclostridium</taxon>
    </lineage>
</organism>
<accession>A0ABY8R1I7</accession>
<gene>
    <name evidence="1" type="ORF">QJS64_15495</name>
</gene>
<dbReference type="EMBL" id="CP124685">
    <property type="protein sequence ID" value="WGX75389.1"/>
    <property type="molecule type" value="Genomic_DNA"/>
</dbReference>